<evidence type="ECO:0000313" key="2">
    <source>
        <dbReference type="Proteomes" id="UP000887566"/>
    </source>
</evidence>
<evidence type="ECO:0000313" key="3">
    <source>
        <dbReference type="WBParaSite" id="PSAMB.scaffold22680size483.g38683.t1"/>
    </source>
</evidence>
<dbReference type="WBParaSite" id="PSAMB.scaffold22680size483.g38683.t1">
    <property type="protein sequence ID" value="PSAMB.scaffold22680size483.g38683.t1"/>
    <property type="gene ID" value="PSAMB.scaffold22680size483.g38683"/>
</dbReference>
<evidence type="ECO:0000256" key="1">
    <source>
        <dbReference type="SAM" id="MobiDB-lite"/>
    </source>
</evidence>
<proteinExistence type="predicted"/>
<organism evidence="2 3">
    <name type="scientific">Plectus sambesii</name>
    <dbReference type="NCBI Taxonomy" id="2011161"/>
    <lineage>
        <taxon>Eukaryota</taxon>
        <taxon>Metazoa</taxon>
        <taxon>Ecdysozoa</taxon>
        <taxon>Nematoda</taxon>
        <taxon>Chromadorea</taxon>
        <taxon>Plectida</taxon>
        <taxon>Plectina</taxon>
        <taxon>Plectoidea</taxon>
        <taxon>Plectidae</taxon>
        <taxon>Plectus</taxon>
    </lineage>
</organism>
<reference evidence="3" key="1">
    <citation type="submission" date="2022-11" db="UniProtKB">
        <authorList>
            <consortium name="WormBaseParasite"/>
        </authorList>
    </citation>
    <scope>IDENTIFICATION</scope>
</reference>
<accession>A0A914VNB7</accession>
<feature type="compositionally biased region" description="Basic and acidic residues" evidence="1">
    <location>
        <begin position="1"/>
        <end position="12"/>
    </location>
</feature>
<sequence>MTKFDTIFRGEEENAQGRSVRTRIRGSQQANADLILGKDQLYD</sequence>
<protein>
    <submittedName>
        <fullName evidence="3">Uncharacterized protein</fullName>
    </submittedName>
</protein>
<dbReference type="Proteomes" id="UP000887566">
    <property type="component" value="Unplaced"/>
</dbReference>
<name>A0A914VNB7_9BILA</name>
<dbReference type="AlphaFoldDB" id="A0A914VNB7"/>
<feature type="region of interest" description="Disordered" evidence="1">
    <location>
        <begin position="1"/>
        <end position="23"/>
    </location>
</feature>
<keyword evidence="2" id="KW-1185">Reference proteome</keyword>